<dbReference type="PANTHER" id="PTHR45677">
    <property type="entry name" value="GLUTAMATE DECARBOXYLASE-RELATED"/>
    <property type="match status" value="1"/>
</dbReference>
<evidence type="ECO:0000256" key="5">
    <source>
        <dbReference type="ARBA" id="ARBA00023239"/>
    </source>
</evidence>
<sequence length="474" mass="51247">MTQPDKHRWQDKQSAGGGEAAGAGDVFALAGDLARRLIARDGQAVPLPEPAKVEAELDLSPPREGVSIEVVAERLWLLLECTPNTSGKRYFNQLFAGRDDAAMLGEMLAAVANNSMYTFKAAGAQVLAERALLAHMGRKVGWASCDGAFTPGGSMSNFAAMLVARNVSLDGVREQGLDGRSVAIYTSAESHYSIRKNAGMLGLGRECVRAIAADGEGRMQVRVLQETIERDLAEGVRPVAIVATAGTTVQGAFDPIREIAGVAREHGVWLHVDGAFGGSLLLSERRRPLLDGCELADSFTWDAHKMMGVPLTCSVVLFRDSGLLQQSLDESASYLFQRDEDAHNPGVRSLQCGRRNDALKLWAAWQHHGDAGYERRVERQFALTAHAVGVIERDPGLSLAHQPQSINVCFEISGVDAREVCDLLDREGRLKVSHGSVDGRPTVRLVCANPDLTEADLDGFFEEIRRAAAIIGNR</sequence>
<evidence type="ECO:0000313" key="7">
    <source>
        <dbReference type="EMBL" id="VAX42403.1"/>
    </source>
</evidence>
<evidence type="ECO:0000256" key="4">
    <source>
        <dbReference type="ARBA" id="ARBA00022898"/>
    </source>
</evidence>
<keyword evidence="3" id="KW-0210">Decarboxylase</keyword>
<reference evidence="7" key="1">
    <citation type="submission" date="2018-06" db="EMBL/GenBank/DDBJ databases">
        <authorList>
            <person name="Zhirakovskaya E."/>
        </authorList>
    </citation>
    <scope>NUCLEOTIDE SEQUENCE</scope>
</reference>
<dbReference type="InterPro" id="IPR021115">
    <property type="entry name" value="Pyridoxal-P_BS"/>
</dbReference>
<accession>A0A3B1DYU2</accession>
<dbReference type="Gene3D" id="3.40.640.10">
    <property type="entry name" value="Type I PLP-dependent aspartate aminotransferase-like (Major domain)"/>
    <property type="match status" value="1"/>
</dbReference>
<dbReference type="InterPro" id="IPR015421">
    <property type="entry name" value="PyrdxlP-dep_Trfase_major"/>
</dbReference>
<feature type="compositionally biased region" description="Basic and acidic residues" evidence="6">
    <location>
        <begin position="1"/>
        <end position="11"/>
    </location>
</feature>
<dbReference type="GO" id="GO:0030170">
    <property type="term" value="F:pyridoxal phosphate binding"/>
    <property type="evidence" value="ECO:0007669"/>
    <property type="project" value="InterPro"/>
</dbReference>
<dbReference type="PROSITE" id="PS00392">
    <property type="entry name" value="DDC_GAD_HDC_YDC"/>
    <property type="match status" value="1"/>
</dbReference>
<proteinExistence type="inferred from homology"/>
<keyword evidence="5 7" id="KW-0456">Lyase</keyword>
<evidence type="ECO:0000256" key="1">
    <source>
        <dbReference type="ARBA" id="ARBA00001933"/>
    </source>
</evidence>
<gene>
    <name evidence="7" type="ORF">MNBD_PLANCTO03-1412</name>
</gene>
<dbReference type="AlphaFoldDB" id="A0A3B1DYU2"/>
<dbReference type="GO" id="GO:0019752">
    <property type="term" value="P:carboxylic acid metabolic process"/>
    <property type="evidence" value="ECO:0007669"/>
    <property type="project" value="InterPro"/>
</dbReference>
<name>A0A3B1DYU2_9ZZZZ</name>
<dbReference type="InterPro" id="IPR015424">
    <property type="entry name" value="PyrdxlP-dep_Trfase"/>
</dbReference>
<dbReference type="EMBL" id="UOGK01000684">
    <property type="protein sequence ID" value="VAX42403.1"/>
    <property type="molecule type" value="Genomic_DNA"/>
</dbReference>
<keyword evidence="4" id="KW-0663">Pyridoxal phosphate</keyword>
<comment type="cofactor">
    <cofactor evidence="1">
        <name>pyridoxal 5'-phosphate</name>
        <dbReference type="ChEBI" id="CHEBI:597326"/>
    </cofactor>
</comment>
<evidence type="ECO:0000256" key="3">
    <source>
        <dbReference type="ARBA" id="ARBA00022793"/>
    </source>
</evidence>
<dbReference type="PANTHER" id="PTHR45677:SF8">
    <property type="entry name" value="CYSTEINE SULFINIC ACID DECARBOXYLASE"/>
    <property type="match status" value="1"/>
</dbReference>
<dbReference type="InterPro" id="IPR002129">
    <property type="entry name" value="PyrdxlP-dep_de-COase"/>
</dbReference>
<dbReference type="SUPFAM" id="SSF53383">
    <property type="entry name" value="PLP-dependent transferases"/>
    <property type="match status" value="1"/>
</dbReference>
<organism evidence="7">
    <name type="scientific">hydrothermal vent metagenome</name>
    <dbReference type="NCBI Taxonomy" id="652676"/>
    <lineage>
        <taxon>unclassified sequences</taxon>
        <taxon>metagenomes</taxon>
        <taxon>ecological metagenomes</taxon>
    </lineage>
</organism>
<protein>
    <submittedName>
        <fullName evidence="7">Aromatic-L-amino-acid decarboxylase</fullName>
        <ecNumber evidence="7">4.1.1.28</ecNumber>
    </submittedName>
</protein>
<dbReference type="GO" id="GO:0005737">
    <property type="term" value="C:cytoplasm"/>
    <property type="evidence" value="ECO:0007669"/>
    <property type="project" value="TreeGrafter"/>
</dbReference>
<dbReference type="Pfam" id="PF00282">
    <property type="entry name" value="Pyridoxal_deC"/>
    <property type="match status" value="1"/>
</dbReference>
<evidence type="ECO:0000256" key="6">
    <source>
        <dbReference type="SAM" id="MobiDB-lite"/>
    </source>
</evidence>
<comment type="similarity">
    <text evidence="2">Belongs to the group II decarboxylase family.</text>
</comment>
<dbReference type="GO" id="GO:0004058">
    <property type="term" value="F:aromatic-L-amino-acid decarboxylase activity"/>
    <property type="evidence" value="ECO:0007669"/>
    <property type="project" value="UniProtKB-EC"/>
</dbReference>
<feature type="region of interest" description="Disordered" evidence="6">
    <location>
        <begin position="1"/>
        <end position="22"/>
    </location>
</feature>
<dbReference type="EC" id="4.1.1.28" evidence="7"/>
<evidence type="ECO:0000256" key="2">
    <source>
        <dbReference type="ARBA" id="ARBA00009533"/>
    </source>
</evidence>
<dbReference type="Gene3D" id="3.90.1150.170">
    <property type="match status" value="1"/>
</dbReference>